<dbReference type="EMBL" id="JBBVGT010000001">
    <property type="protein sequence ID" value="MFB5944337.1"/>
    <property type="molecule type" value="Genomic_DNA"/>
</dbReference>
<feature type="transmembrane region" description="Helical" evidence="6">
    <location>
        <begin position="107"/>
        <end position="129"/>
    </location>
</feature>
<keyword evidence="2" id="KW-0813">Transport</keyword>
<feature type="transmembrane region" description="Helical" evidence="6">
    <location>
        <begin position="150"/>
        <end position="173"/>
    </location>
</feature>
<evidence type="ECO:0000256" key="5">
    <source>
        <dbReference type="ARBA" id="ARBA00023136"/>
    </source>
</evidence>
<feature type="transmembrane region" description="Helical" evidence="6">
    <location>
        <begin position="357"/>
        <end position="378"/>
    </location>
</feature>
<feature type="transmembrane region" description="Helical" evidence="6">
    <location>
        <begin position="85"/>
        <end position="101"/>
    </location>
</feature>
<feature type="transmembrane region" description="Helical" evidence="6">
    <location>
        <begin position="333"/>
        <end position="351"/>
    </location>
</feature>
<dbReference type="PANTHER" id="PTHR19432:SF35">
    <property type="entry name" value="SOLUTE CARRIER FAMILY 45 MEMBER 3 ISOFORM X1"/>
    <property type="match status" value="1"/>
</dbReference>
<evidence type="ECO:0000256" key="4">
    <source>
        <dbReference type="ARBA" id="ARBA00022989"/>
    </source>
</evidence>
<evidence type="ECO:0000256" key="1">
    <source>
        <dbReference type="ARBA" id="ARBA00004141"/>
    </source>
</evidence>
<evidence type="ECO:0000256" key="3">
    <source>
        <dbReference type="ARBA" id="ARBA00022692"/>
    </source>
</evidence>
<dbReference type="InterPro" id="IPR020846">
    <property type="entry name" value="MFS_dom"/>
</dbReference>
<feature type="transmembrane region" description="Helical" evidence="6">
    <location>
        <begin position="193"/>
        <end position="213"/>
    </location>
</feature>
<keyword evidence="3 6" id="KW-0812">Transmembrane</keyword>
<protein>
    <submittedName>
        <fullName evidence="8">MFS transporter</fullName>
    </submittedName>
</protein>
<keyword evidence="9" id="KW-1185">Reference proteome</keyword>
<feature type="transmembrane region" description="Helical" evidence="6">
    <location>
        <begin position="259"/>
        <end position="279"/>
    </location>
</feature>
<dbReference type="RefSeq" id="WP_375555918.1">
    <property type="nucleotide sequence ID" value="NZ_JBBVGT010000001.1"/>
</dbReference>
<dbReference type="SUPFAM" id="SSF103473">
    <property type="entry name" value="MFS general substrate transporter"/>
    <property type="match status" value="1"/>
</dbReference>
<dbReference type="PROSITE" id="PS50850">
    <property type="entry name" value="MFS"/>
    <property type="match status" value="1"/>
</dbReference>
<evidence type="ECO:0000256" key="2">
    <source>
        <dbReference type="ARBA" id="ARBA00022448"/>
    </source>
</evidence>
<dbReference type="Gene3D" id="1.20.1250.20">
    <property type="entry name" value="MFS general substrate transporter like domains"/>
    <property type="match status" value="1"/>
</dbReference>
<feature type="transmembrane region" description="Helical" evidence="6">
    <location>
        <begin position="422"/>
        <end position="443"/>
    </location>
</feature>
<gene>
    <name evidence="8" type="ORF">WKR92_00685</name>
</gene>
<dbReference type="Pfam" id="PF07690">
    <property type="entry name" value="MFS_1"/>
    <property type="match status" value="2"/>
</dbReference>
<feature type="transmembrane region" description="Helical" evidence="6">
    <location>
        <begin position="52"/>
        <end position="73"/>
    </location>
</feature>
<keyword evidence="4 6" id="KW-1133">Transmembrane helix</keyword>
<reference evidence="8 9" key="1">
    <citation type="submission" date="2024-04" db="EMBL/GenBank/DDBJ databases">
        <title>Albibacterium profundi sp. nov., isolated from sediment of the Challenger Deep of Mariana Trench.</title>
        <authorList>
            <person name="Wang Y."/>
        </authorList>
    </citation>
    <scope>NUCLEOTIDE SEQUENCE [LARGE SCALE GENOMIC DNA]</scope>
    <source>
        <strain evidence="8 9">RHL897</strain>
    </source>
</reference>
<comment type="caution">
    <text evidence="8">The sequence shown here is derived from an EMBL/GenBank/DDBJ whole genome shotgun (WGS) entry which is preliminary data.</text>
</comment>
<dbReference type="InterPro" id="IPR011701">
    <property type="entry name" value="MFS"/>
</dbReference>
<dbReference type="PANTHER" id="PTHR19432">
    <property type="entry name" value="SUGAR TRANSPORTER"/>
    <property type="match status" value="1"/>
</dbReference>
<evidence type="ECO:0000313" key="9">
    <source>
        <dbReference type="Proteomes" id="UP001580928"/>
    </source>
</evidence>
<accession>A0ABV5C9W3</accession>
<feature type="transmembrane region" description="Helical" evidence="6">
    <location>
        <begin position="12"/>
        <end position="32"/>
    </location>
</feature>
<evidence type="ECO:0000256" key="6">
    <source>
        <dbReference type="SAM" id="Phobius"/>
    </source>
</evidence>
<keyword evidence="5 6" id="KW-0472">Membrane</keyword>
<comment type="subcellular location">
    <subcellularLocation>
        <location evidence="1">Membrane</location>
        <topology evidence="1">Multi-pass membrane protein</topology>
    </subcellularLocation>
</comment>
<feature type="transmembrane region" description="Helical" evidence="6">
    <location>
        <begin position="390"/>
        <end position="410"/>
    </location>
</feature>
<feature type="transmembrane region" description="Helical" evidence="6">
    <location>
        <begin position="299"/>
        <end position="321"/>
    </location>
</feature>
<proteinExistence type="predicted"/>
<evidence type="ECO:0000259" key="7">
    <source>
        <dbReference type="PROSITE" id="PS50850"/>
    </source>
</evidence>
<feature type="domain" description="Major facilitator superfamily (MFS) profile" evidence="7">
    <location>
        <begin position="253"/>
        <end position="453"/>
    </location>
</feature>
<dbReference type="InterPro" id="IPR036259">
    <property type="entry name" value="MFS_trans_sf"/>
</dbReference>
<sequence length="453" mass="49258">MTKQPVKKPLLSFWQIWNMSFGFLGIQFGFALQNGNASRILQAYGADIEHLSLFWLAAPLTGMIIQPLVGHYSDRTWTRLGRRRPFILGGALFAAIALILMPNAGQLFAIAVPPLMIGAGMLMIMDASFNVAMEPFRALVADNLSSKQRSLGFSIQTCLIGIGAVLGSALPYLLAEYLGVSKTAAEGYIPDNVIYSFYAGATVMLIALGWTVLKTKEYNDEELADFHPDIVREEERAKGLKHIFKDFAAMPTAMKQLGLVQFFSWFALFSMWVFSTPAIAQHVYGLSASDTSSLGYADAANWVGILFGIYNGVSALFALMLPSIAKRIGQKATHAASLTAGGIGLISVFFISDPSLLIVSMIGVGFAWGSILAMPYAILADSIPPYKMGVYMGLFNFFITFPQIVNGFLGGWIVKEFFGGEAIYAIVLAGVAMLMAAIAVLFVRDEKSQFKTN</sequence>
<name>A0ABV5C9W3_9SPHI</name>
<dbReference type="Proteomes" id="UP001580928">
    <property type="component" value="Unassembled WGS sequence"/>
</dbReference>
<evidence type="ECO:0000313" key="8">
    <source>
        <dbReference type="EMBL" id="MFB5944337.1"/>
    </source>
</evidence>
<organism evidence="8 9">
    <name type="scientific">Albibacterium profundi</name>
    <dbReference type="NCBI Taxonomy" id="3134906"/>
    <lineage>
        <taxon>Bacteria</taxon>
        <taxon>Pseudomonadati</taxon>
        <taxon>Bacteroidota</taxon>
        <taxon>Sphingobacteriia</taxon>
        <taxon>Sphingobacteriales</taxon>
        <taxon>Sphingobacteriaceae</taxon>
        <taxon>Albibacterium</taxon>
    </lineage>
</organism>